<dbReference type="InterPro" id="IPR001811">
    <property type="entry name" value="Chemokine_IL8-like_dom"/>
</dbReference>
<evidence type="ECO:0000313" key="5">
    <source>
        <dbReference type="Proteomes" id="UP000727407"/>
    </source>
</evidence>
<gene>
    <name evidence="4" type="primary">ccl39.10</name>
    <name evidence="4" type="ORF">DAT39_019000</name>
</gene>
<evidence type="ECO:0000259" key="3">
    <source>
        <dbReference type="Pfam" id="PF00048"/>
    </source>
</evidence>
<dbReference type="Proteomes" id="UP000727407">
    <property type="component" value="Unassembled WGS sequence"/>
</dbReference>
<evidence type="ECO:0000256" key="1">
    <source>
        <dbReference type="ARBA" id="ARBA00022514"/>
    </source>
</evidence>
<feature type="domain" description="Chemokine interleukin-8-like" evidence="3">
    <location>
        <begin position="35"/>
        <end position="66"/>
    </location>
</feature>
<name>A0A8J4T825_CLAMG</name>
<accession>A0A8J4T825</accession>
<dbReference type="GO" id="GO:0008009">
    <property type="term" value="F:chemokine activity"/>
    <property type="evidence" value="ECO:0007669"/>
    <property type="project" value="InterPro"/>
</dbReference>
<dbReference type="Gene3D" id="2.40.50.40">
    <property type="match status" value="1"/>
</dbReference>
<organism evidence="4 5">
    <name type="scientific">Clarias magur</name>
    <name type="common">Asian catfish</name>
    <name type="synonym">Macropteronotus magur</name>
    <dbReference type="NCBI Taxonomy" id="1594786"/>
    <lineage>
        <taxon>Eukaryota</taxon>
        <taxon>Metazoa</taxon>
        <taxon>Chordata</taxon>
        <taxon>Craniata</taxon>
        <taxon>Vertebrata</taxon>
        <taxon>Euteleostomi</taxon>
        <taxon>Actinopterygii</taxon>
        <taxon>Neopterygii</taxon>
        <taxon>Teleostei</taxon>
        <taxon>Ostariophysi</taxon>
        <taxon>Siluriformes</taxon>
        <taxon>Clariidae</taxon>
        <taxon>Clarias</taxon>
    </lineage>
</organism>
<keyword evidence="5" id="KW-1185">Reference proteome</keyword>
<feature type="signal peptide" evidence="2">
    <location>
        <begin position="1"/>
        <end position="25"/>
    </location>
</feature>
<feature type="chain" id="PRO_5035185875" evidence="2">
    <location>
        <begin position="26"/>
        <end position="66"/>
    </location>
</feature>
<dbReference type="GO" id="GO:0005615">
    <property type="term" value="C:extracellular space"/>
    <property type="evidence" value="ECO:0007669"/>
    <property type="project" value="UniProtKB-KW"/>
</dbReference>
<protein>
    <submittedName>
        <fullName evidence="4">C-C motif chemokine 13-like</fullName>
    </submittedName>
</protein>
<reference evidence="4" key="1">
    <citation type="submission" date="2020-07" db="EMBL/GenBank/DDBJ databases">
        <title>Clarias magur genome sequencing, assembly and annotation.</title>
        <authorList>
            <person name="Kushwaha B."/>
            <person name="Kumar R."/>
            <person name="Das P."/>
            <person name="Joshi C.G."/>
            <person name="Kumar D."/>
            <person name="Nagpure N.S."/>
            <person name="Pandey M."/>
            <person name="Agarwal S."/>
            <person name="Srivastava S."/>
            <person name="Singh M."/>
            <person name="Sahoo L."/>
            <person name="Jayasankar P."/>
            <person name="Meher P.K."/>
            <person name="Koringa P.G."/>
            <person name="Iquebal M.A."/>
            <person name="Das S.P."/>
            <person name="Bit A."/>
            <person name="Patnaik S."/>
            <person name="Patel N."/>
            <person name="Shah T.M."/>
            <person name="Hinsu A."/>
            <person name="Jena J.K."/>
        </authorList>
    </citation>
    <scope>NUCLEOTIDE SEQUENCE</scope>
    <source>
        <strain evidence="4">CIFAMagur01</strain>
        <tissue evidence="4">Testis</tissue>
    </source>
</reference>
<dbReference type="AlphaFoldDB" id="A0A8J4T825"/>
<dbReference type="Pfam" id="PF00048">
    <property type="entry name" value="IL8"/>
    <property type="match status" value="1"/>
</dbReference>
<sequence>RSARMRNLTALLLLLSLGSLYLVSPAPPGFDHKTPCCPSTTKAKIPLKNILTYWRTSSSCPLQAVV</sequence>
<keyword evidence="1" id="KW-0202">Cytokine</keyword>
<comment type="caution">
    <text evidence="4">The sequence shown here is derived from an EMBL/GenBank/DDBJ whole genome shotgun (WGS) entry which is preliminary data.</text>
</comment>
<dbReference type="GO" id="GO:0006955">
    <property type="term" value="P:immune response"/>
    <property type="evidence" value="ECO:0007669"/>
    <property type="project" value="InterPro"/>
</dbReference>
<dbReference type="OrthoDB" id="8934837at2759"/>
<feature type="non-terminal residue" evidence="4">
    <location>
        <position position="66"/>
    </location>
</feature>
<proteinExistence type="predicted"/>
<dbReference type="InterPro" id="IPR036048">
    <property type="entry name" value="Interleukin_8-like_sf"/>
</dbReference>
<feature type="non-terminal residue" evidence="4">
    <location>
        <position position="1"/>
    </location>
</feature>
<evidence type="ECO:0000313" key="4">
    <source>
        <dbReference type="EMBL" id="KAF5891296.1"/>
    </source>
</evidence>
<keyword evidence="2" id="KW-0732">Signal</keyword>
<dbReference type="SUPFAM" id="SSF54117">
    <property type="entry name" value="Interleukin 8-like chemokines"/>
    <property type="match status" value="1"/>
</dbReference>
<dbReference type="EMBL" id="QNUK01000598">
    <property type="protein sequence ID" value="KAF5891296.1"/>
    <property type="molecule type" value="Genomic_DNA"/>
</dbReference>
<evidence type="ECO:0000256" key="2">
    <source>
        <dbReference type="SAM" id="SignalP"/>
    </source>
</evidence>